<gene>
    <name evidence="1" type="ORF">LP422_17480</name>
</gene>
<sequence>MTTPKTARDQNRGPRPTVVCLCGSNRFLHEMAEVSRTLTPAGRVVLAPIAFEDPLSRVQRAALGELHLRKIDLADEVLVINPNKYIGESTRREITYAESHGKPVSYLSEVSQ</sequence>
<organism evidence="1 2">
    <name type="scientific">Janibacter limosus</name>
    <dbReference type="NCBI Taxonomy" id="53458"/>
    <lineage>
        <taxon>Bacteria</taxon>
        <taxon>Bacillati</taxon>
        <taxon>Actinomycetota</taxon>
        <taxon>Actinomycetes</taxon>
        <taxon>Micrococcales</taxon>
        <taxon>Intrasporangiaceae</taxon>
        <taxon>Janibacter</taxon>
    </lineage>
</organism>
<reference evidence="1" key="1">
    <citation type="submission" date="2021-11" db="EMBL/GenBank/DDBJ databases">
        <title>Study of the species diversity of bacterial strains isolated from a unique natural object - Shulgan-Tash cave (Bashkiria).</title>
        <authorList>
            <person name="Sazanova A.L."/>
            <person name="Chirak E.R."/>
            <person name="Safronova V.I."/>
        </authorList>
    </citation>
    <scope>NUCLEOTIDE SEQUENCE</scope>
    <source>
        <strain evidence="1">P1</strain>
    </source>
</reference>
<proteinExistence type="predicted"/>
<dbReference type="Proteomes" id="UP001059663">
    <property type="component" value="Chromosome"/>
</dbReference>
<evidence type="ECO:0000313" key="2">
    <source>
        <dbReference type="Proteomes" id="UP001059663"/>
    </source>
</evidence>
<protein>
    <submittedName>
        <fullName evidence="1">Uncharacterized protein</fullName>
    </submittedName>
</protein>
<dbReference type="EMBL" id="CP087977">
    <property type="protein sequence ID" value="UUZ44262.1"/>
    <property type="molecule type" value="Genomic_DNA"/>
</dbReference>
<evidence type="ECO:0000313" key="1">
    <source>
        <dbReference type="EMBL" id="UUZ44262.1"/>
    </source>
</evidence>
<accession>A0AC61U3A1</accession>
<name>A0AC61U3A1_9MICO</name>